<evidence type="ECO:0000313" key="1">
    <source>
        <dbReference type="EMBL" id="GEN77969.1"/>
    </source>
</evidence>
<organism evidence="1 2">
    <name type="scientific">Chryseobacterium hagamense</name>
    <dbReference type="NCBI Taxonomy" id="395935"/>
    <lineage>
        <taxon>Bacteria</taxon>
        <taxon>Pseudomonadati</taxon>
        <taxon>Bacteroidota</taxon>
        <taxon>Flavobacteriia</taxon>
        <taxon>Flavobacteriales</taxon>
        <taxon>Weeksellaceae</taxon>
        <taxon>Chryseobacterium group</taxon>
        <taxon>Chryseobacterium</taxon>
    </lineage>
</organism>
<dbReference type="Proteomes" id="UP000321863">
    <property type="component" value="Unassembled WGS sequence"/>
</dbReference>
<name>A0A511YS09_9FLAO</name>
<sequence>MAETLKAAFPYDYELFTETKPISPQAFKELDPAIHSYSSRCREGLRLLWGNRFYPG</sequence>
<gene>
    <name evidence="1" type="ORF">CHA01nite_37090</name>
</gene>
<keyword evidence="2" id="KW-1185">Reference proteome</keyword>
<protein>
    <submittedName>
        <fullName evidence="1">Uncharacterized protein</fullName>
    </submittedName>
</protein>
<comment type="caution">
    <text evidence="1">The sequence shown here is derived from an EMBL/GenBank/DDBJ whole genome shotgun (WGS) entry which is preliminary data.</text>
</comment>
<dbReference type="AlphaFoldDB" id="A0A511YS09"/>
<accession>A0A511YS09</accession>
<reference evidence="1 2" key="1">
    <citation type="submission" date="2019-07" db="EMBL/GenBank/DDBJ databases">
        <title>Whole genome shotgun sequence of Chryseobacterium hagamense NBRC 105253.</title>
        <authorList>
            <person name="Hosoyama A."/>
            <person name="Uohara A."/>
            <person name="Ohji S."/>
            <person name="Ichikawa N."/>
        </authorList>
    </citation>
    <scope>NUCLEOTIDE SEQUENCE [LARGE SCALE GENOMIC DNA]</scope>
    <source>
        <strain evidence="1 2">NBRC 105253</strain>
    </source>
</reference>
<evidence type="ECO:0000313" key="2">
    <source>
        <dbReference type="Proteomes" id="UP000321863"/>
    </source>
</evidence>
<proteinExistence type="predicted"/>
<dbReference type="EMBL" id="BJYJ01000039">
    <property type="protein sequence ID" value="GEN77969.1"/>
    <property type="molecule type" value="Genomic_DNA"/>
</dbReference>